<evidence type="ECO:0000256" key="1">
    <source>
        <dbReference type="ARBA" id="ARBA00004651"/>
    </source>
</evidence>
<comment type="subcellular location">
    <subcellularLocation>
        <location evidence="1">Cell membrane</location>
        <topology evidence="1">Multi-pass membrane protein</topology>
    </subcellularLocation>
</comment>
<keyword evidence="2" id="KW-1003">Cell membrane</keyword>
<sequence length="326" mass="37472">MVTDTKTKASTKKKKKKKGKRTPFRQTPWFTVVWVAPILIAVLAIAVVAARWFVGTPTGAEFLANYPGHSELPEGTPEGFPWWAQWQHFFNFFLIVLIIRSGWLVRTQRKPEAFWTRNNTGRFTTKRPPTKMSLYLWLHLTLDVLWVLNGLIFVILLFASGRWARVVPTSWDIFPNAVSAGLQYLSLDWPAEMAWVNYNALQVLAYFVTIFIAAPLAAITGLRMSPVWNNDWKISRFYPAPLARAIHLPVMFYFVVFIFFHVVLVFTTGMRHNLNHMFSWMPEGSDSWWGFVMFALALLVVVAGWILARPIFMRSAAQLTGKVTSR</sequence>
<feature type="transmembrane region" description="Helical" evidence="7">
    <location>
        <begin position="86"/>
        <end position="105"/>
    </location>
</feature>
<keyword evidence="10" id="KW-1185">Reference proteome</keyword>
<feature type="transmembrane region" description="Helical" evidence="7">
    <location>
        <begin position="245"/>
        <end position="268"/>
    </location>
</feature>
<evidence type="ECO:0000256" key="4">
    <source>
        <dbReference type="ARBA" id="ARBA00022989"/>
    </source>
</evidence>
<dbReference type="SUPFAM" id="SSF81342">
    <property type="entry name" value="Transmembrane di-heme cytochromes"/>
    <property type="match status" value="1"/>
</dbReference>
<feature type="region of interest" description="Disordered" evidence="6">
    <location>
        <begin position="1"/>
        <end position="22"/>
    </location>
</feature>
<accession>A0ABP8EIK8</accession>
<feature type="domain" description="Cytochrome b561 bacterial/Ni-hydrogenase" evidence="8">
    <location>
        <begin position="80"/>
        <end position="279"/>
    </location>
</feature>
<keyword evidence="4 7" id="KW-1133">Transmembrane helix</keyword>
<reference evidence="10" key="1">
    <citation type="journal article" date="2019" name="Int. J. Syst. Evol. Microbiol.">
        <title>The Global Catalogue of Microorganisms (GCM) 10K type strain sequencing project: providing services to taxonomists for standard genome sequencing and annotation.</title>
        <authorList>
            <consortium name="The Broad Institute Genomics Platform"/>
            <consortium name="The Broad Institute Genome Sequencing Center for Infectious Disease"/>
            <person name="Wu L."/>
            <person name="Ma J."/>
        </authorList>
    </citation>
    <scope>NUCLEOTIDE SEQUENCE [LARGE SCALE GENOMIC DNA]</scope>
    <source>
        <strain evidence="10">JCM 17458</strain>
    </source>
</reference>
<feature type="transmembrane region" description="Helical" evidence="7">
    <location>
        <begin position="203"/>
        <end position="224"/>
    </location>
</feature>
<dbReference type="InterPro" id="IPR011577">
    <property type="entry name" value="Cyt_b561_bac/Ni-Hgenase"/>
</dbReference>
<dbReference type="Proteomes" id="UP001501586">
    <property type="component" value="Unassembled WGS sequence"/>
</dbReference>
<evidence type="ECO:0000256" key="6">
    <source>
        <dbReference type="SAM" id="MobiDB-lite"/>
    </source>
</evidence>
<organism evidence="9 10">
    <name type="scientific">Brevibacterium daeguense</name>
    <dbReference type="NCBI Taxonomy" id="909936"/>
    <lineage>
        <taxon>Bacteria</taxon>
        <taxon>Bacillati</taxon>
        <taxon>Actinomycetota</taxon>
        <taxon>Actinomycetes</taxon>
        <taxon>Micrococcales</taxon>
        <taxon>Brevibacteriaceae</taxon>
        <taxon>Brevibacterium</taxon>
    </lineage>
</organism>
<evidence type="ECO:0000256" key="7">
    <source>
        <dbReference type="SAM" id="Phobius"/>
    </source>
</evidence>
<protein>
    <recommendedName>
        <fullName evidence="8">Cytochrome b561 bacterial/Ni-hydrogenase domain-containing protein</fullName>
    </recommendedName>
</protein>
<evidence type="ECO:0000259" key="8">
    <source>
        <dbReference type="Pfam" id="PF01292"/>
    </source>
</evidence>
<keyword evidence="3 7" id="KW-0812">Transmembrane</keyword>
<keyword evidence="5 7" id="KW-0472">Membrane</keyword>
<feature type="compositionally biased region" description="Basic residues" evidence="6">
    <location>
        <begin position="9"/>
        <end position="22"/>
    </location>
</feature>
<dbReference type="Gene3D" id="1.20.950.20">
    <property type="entry name" value="Transmembrane di-heme cytochromes, Chain C"/>
    <property type="match status" value="1"/>
</dbReference>
<feature type="transmembrane region" description="Helical" evidence="7">
    <location>
        <begin position="288"/>
        <end position="308"/>
    </location>
</feature>
<comment type="caution">
    <text evidence="9">The sequence shown here is derived from an EMBL/GenBank/DDBJ whole genome shotgun (WGS) entry which is preliminary data.</text>
</comment>
<evidence type="ECO:0000256" key="3">
    <source>
        <dbReference type="ARBA" id="ARBA00022692"/>
    </source>
</evidence>
<evidence type="ECO:0000256" key="2">
    <source>
        <dbReference type="ARBA" id="ARBA00022475"/>
    </source>
</evidence>
<feature type="transmembrane region" description="Helical" evidence="7">
    <location>
        <begin position="134"/>
        <end position="159"/>
    </location>
</feature>
<dbReference type="Pfam" id="PF01292">
    <property type="entry name" value="Ni_hydr_CYTB"/>
    <property type="match status" value="1"/>
</dbReference>
<evidence type="ECO:0000256" key="5">
    <source>
        <dbReference type="ARBA" id="ARBA00023136"/>
    </source>
</evidence>
<dbReference type="EMBL" id="BAABAZ010000004">
    <property type="protein sequence ID" value="GAA4283777.1"/>
    <property type="molecule type" value="Genomic_DNA"/>
</dbReference>
<evidence type="ECO:0000313" key="9">
    <source>
        <dbReference type="EMBL" id="GAA4283777.1"/>
    </source>
</evidence>
<proteinExistence type="predicted"/>
<dbReference type="RefSeq" id="WP_344717721.1">
    <property type="nucleotide sequence ID" value="NZ_BAABAZ010000004.1"/>
</dbReference>
<gene>
    <name evidence="9" type="ORF">GCM10022261_13080</name>
</gene>
<feature type="transmembrane region" description="Helical" evidence="7">
    <location>
        <begin position="29"/>
        <end position="54"/>
    </location>
</feature>
<dbReference type="InterPro" id="IPR016174">
    <property type="entry name" value="Di-haem_cyt_TM"/>
</dbReference>
<evidence type="ECO:0000313" key="10">
    <source>
        <dbReference type="Proteomes" id="UP001501586"/>
    </source>
</evidence>
<name>A0ABP8EIK8_9MICO</name>